<dbReference type="Proteomes" id="UP001632038">
    <property type="component" value="Unassembled WGS sequence"/>
</dbReference>
<proteinExistence type="predicted"/>
<evidence type="ECO:0000313" key="1">
    <source>
        <dbReference type="EMBL" id="KAL3620904.1"/>
    </source>
</evidence>
<sequence>MAMLQAPAKRPAKPEIIMALASFLTEPMPIIRDATDTKPSLAPRMAARSHCALCAKL</sequence>
<keyword evidence="2" id="KW-1185">Reference proteome</keyword>
<dbReference type="AlphaFoldDB" id="A0ABD3BUX7"/>
<name>A0ABD3BUX7_9LAMI</name>
<dbReference type="EMBL" id="JAVIJP010000066">
    <property type="protein sequence ID" value="KAL3620904.1"/>
    <property type="molecule type" value="Genomic_DNA"/>
</dbReference>
<protein>
    <submittedName>
        <fullName evidence="1">Uncharacterized protein</fullName>
    </submittedName>
</protein>
<accession>A0ABD3BUX7</accession>
<evidence type="ECO:0000313" key="2">
    <source>
        <dbReference type="Proteomes" id="UP001632038"/>
    </source>
</evidence>
<comment type="caution">
    <text evidence="1">The sequence shown here is derived from an EMBL/GenBank/DDBJ whole genome shotgun (WGS) entry which is preliminary data.</text>
</comment>
<gene>
    <name evidence="1" type="ORF">CASFOL_035816</name>
</gene>
<organism evidence="1 2">
    <name type="scientific">Castilleja foliolosa</name>
    <dbReference type="NCBI Taxonomy" id="1961234"/>
    <lineage>
        <taxon>Eukaryota</taxon>
        <taxon>Viridiplantae</taxon>
        <taxon>Streptophyta</taxon>
        <taxon>Embryophyta</taxon>
        <taxon>Tracheophyta</taxon>
        <taxon>Spermatophyta</taxon>
        <taxon>Magnoliopsida</taxon>
        <taxon>eudicotyledons</taxon>
        <taxon>Gunneridae</taxon>
        <taxon>Pentapetalae</taxon>
        <taxon>asterids</taxon>
        <taxon>lamiids</taxon>
        <taxon>Lamiales</taxon>
        <taxon>Orobanchaceae</taxon>
        <taxon>Pedicularideae</taxon>
        <taxon>Castillejinae</taxon>
        <taxon>Castilleja</taxon>
    </lineage>
</organism>
<reference evidence="2" key="1">
    <citation type="journal article" date="2024" name="IScience">
        <title>Strigolactones Initiate the Formation of Haustorium-like Structures in Castilleja.</title>
        <authorList>
            <person name="Buerger M."/>
            <person name="Peterson D."/>
            <person name="Chory J."/>
        </authorList>
    </citation>
    <scope>NUCLEOTIDE SEQUENCE [LARGE SCALE GENOMIC DNA]</scope>
</reference>